<protein>
    <submittedName>
        <fullName evidence="1">Uncharacterized protein</fullName>
    </submittedName>
</protein>
<comment type="caution">
    <text evidence="1">The sequence shown here is derived from an EMBL/GenBank/DDBJ whole genome shotgun (WGS) entry which is preliminary data.</text>
</comment>
<reference evidence="1" key="1">
    <citation type="submission" date="2020-10" db="EMBL/GenBank/DDBJ databases">
        <title>Connecting structure to function with the recovery of over 1000 high-quality activated sludge metagenome-assembled genomes encoding full-length rRNA genes using long-read sequencing.</title>
        <authorList>
            <person name="Singleton C.M."/>
            <person name="Petriglieri F."/>
            <person name="Kristensen J.M."/>
            <person name="Kirkegaard R.H."/>
            <person name="Michaelsen T.Y."/>
            <person name="Andersen M.H."/>
            <person name="Karst S.M."/>
            <person name="Dueholm M.S."/>
            <person name="Nielsen P.H."/>
            <person name="Albertsen M."/>
        </authorList>
    </citation>
    <scope>NUCLEOTIDE SEQUENCE</scope>
    <source>
        <strain evidence="1">Bjer_18-Q3-R1-45_BAT3C.347</strain>
    </source>
</reference>
<proteinExistence type="predicted"/>
<evidence type="ECO:0000313" key="2">
    <source>
        <dbReference type="Proteomes" id="UP000807785"/>
    </source>
</evidence>
<sequence length="173" mass="19674">MLLGLWTAAALANPLTGEKSVWLANAAGEKLRIGSVMFEPLANARARFAFRLDESRFGEYFLAMRPFRCLVGSTQYLCHFPYGGEREVSADDLAPLEYQLMFLHKKPASVNLDPRDGLYWKLRADGDRLVGTLYDADMEPIIVPQGERRRPLTDEFLQRADQGSHWLPRLTIE</sequence>
<evidence type="ECO:0000313" key="1">
    <source>
        <dbReference type="EMBL" id="MBK6975195.1"/>
    </source>
</evidence>
<dbReference type="AlphaFoldDB" id="A0A9D7E252"/>
<gene>
    <name evidence="1" type="ORF">IPH26_20390</name>
</gene>
<dbReference type="Proteomes" id="UP000807785">
    <property type="component" value="Unassembled WGS sequence"/>
</dbReference>
<name>A0A9D7E252_9PROT</name>
<accession>A0A9D7E252</accession>
<organism evidence="1 2">
    <name type="scientific">Candidatus Methylophosphatis roskildensis</name>
    <dbReference type="NCBI Taxonomy" id="2899263"/>
    <lineage>
        <taxon>Bacteria</taxon>
        <taxon>Pseudomonadati</taxon>
        <taxon>Pseudomonadota</taxon>
        <taxon>Betaproteobacteria</taxon>
        <taxon>Nitrosomonadales</taxon>
        <taxon>Sterolibacteriaceae</taxon>
        <taxon>Candidatus Methylophosphatis</taxon>
    </lineage>
</organism>
<dbReference type="EMBL" id="JADJEV010000005">
    <property type="protein sequence ID" value="MBK6975195.1"/>
    <property type="molecule type" value="Genomic_DNA"/>
</dbReference>